<dbReference type="CDD" id="cd04726">
    <property type="entry name" value="KGPDC_HPS"/>
    <property type="match status" value="1"/>
</dbReference>
<feature type="domain" description="Orotidine 5'-phosphate decarboxylase" evidence="3">
    <location>
        <begin position="4"/>
        <end position="208"/>
    </location>
</feature>
<accession>A0ABU5G6E3</accession>
<dbReference type="EMBL" id="JAWNGA010000005">
    <property type="protein sequence ID" value="MDY5132915.1"/>
    <property type="molecule type" value="Genomic_DNA"/>
</dbReference>
<dbReference type="Pfam" id="PF00215">
    <property type="entry name" value="OMPdecase"/>
    <property type="match status" value="1"/>
</dbReference>
<protein>
    <submittedName>
        <fullName evidence="4">Orotidine 5'-phosphate decarboxylase / HUMPS family protein</fullName>
        <ecNumber evidence="4">4.1.1.23</ecNumber>
    </submittedName>
</protein>
<keyword evidence="1 4" id="KW-0456">Lyase</keyword>
<dbReference type="RefSeq" id="WP_320755135.1">
    <property type="nucleotide sequence ID" value="NZ_CP171105.1"/>
</dbReference>
<dbReference type="InterPro" id="IPR001754">
    <property type="entry name" value="OMPdeCOase_dom"/>
</dbReference>
<dbReference type="PANTHER" id="PTHR35039:SF3">
    <property type="entry name" value="3-KETO-L-GULONATE-6-PHOSPHATE DECARBOXYLASE SGBH-RELATED"/>
    <property type="match status" value="1"/>
</dbReference>
<sequence length="217" mass="23498">MAPRLQIALDTLTLEDALAPLQKAQSQIDIIECGTILIINQGLRAVREIRALFPDLPILADVRIAEAGSLISRNCFEAGASWVSCVAGASLTTIEQVVQVADEFHGEVQVELAEEHYSLEKAQRWADVGVKHVIVKRSRDLEAAGKLEWSPKDFDRIAELKNLGFKVTVTGGITVEELGVFSGHNPDIVIAGRSIVKAENPLAAATALQNKIAQVWG</sequence>
<organism evidence="4 5">
    <name type="scientific">Actinotignum urinale</name>
    <dbReference type="NCBI Taxonomy" id="190146"/>
    <lineage>
        <taxon>Bacteria</taxon>
        <taxon>Bacillati</taxon>
        <taxon>Actinomycetota</taxon>
        <taxon>Actinomycetes</taxon>
        <taxon>Actinomycetales</taxon>
        <taxon>Actinomycetaceae</taxon>
        <taxon>Actinotignum</taxon>
    </lineage>
</organism>
<proteinExistence type="predicted"/>
<evidence type="ECO:0000256" key="2">
    <source>
        <dbReference type="ARBA" id="ARBA00023277"/>
    </source>
</evidence>
<keyword evidence="2" id="KW-0119">Carbohydrate metabolism</keyword>
<name>A0ABU5G6E3_9ACTO</name>
<dbReference type="InterPro" id="IPR013785">
    <property type="entry name" value="Aldolase_TIM"/>
</dbReference>
<dbReference type="SMART" id="SM00934">
    <property type="entry name" value="OMPdecase"/>
    <property type="match status" value="1"/>
</dbReference>
<dbReference type="InterPro" id="IPR011060">
    <property type="entry name" value="RibuloseP-bd_barrel"/>
</dbReference>
<evidence type="ECO:0000259" key="3">
    <source>
        <dbReference type="SMART" id="SM00934"/>
    </source>
</evidence>
<comment type="caution">
    <text evidence="4">The sequence shown here is derived from an EMBL/GenBank/DDBJ whole genome shotgun (WGS) entry which is preliminary data.</text>
</comment>
<gene>
    <name evidence="4" type="ORF">R6G86_04040</name>
</gene>
<dbReference type="EC" id="4.1.1.23" evidence="4"/>
<dbReference type="Gene3D" id="3.20.20.70">
    <property type="entry name" value="Aldolase class I"/>
    <property type="match status" value="1"/>
</dbReference>
<reference evidence="4 5" key="1">
    <citation type="submission" date="2023-10" db="EMBL/GenBank/DDBJ databases">
        <title>Whole Genome based description of the genera Actinobaculum and Actinotignum reveals a complex phylogenetic relationship within the species included in the genus Actinotignum.</title>
        <authorList>
            <person name="Jensen C.S."/>
            <person name="Dargis R."/>
            <person name="Kemp M."/>
            <person name="Christensen J.J."/>
        </authorList>
    </citation>
    <scope>NUCLEOTIDE SEQUENCE [LARGE SCALE GENOMIC DNA]</scope>
    <source>
        <strain evidence="4 5">SLA_B974</strain>
    </source>
</reference>
<dbReference type="Proteomes" id="UP001275049">
    <property type="component" value="Unassembled WGS sequence"/>
</dbReference>
<dbReference type="PANTHER" id="PTHR35039">
    <property type="entry name" value="3-KETO-L-GULONATE-6-PHOSPHATE DECARBOXYLASE SGBH-RELATED"/>
    <property type="match status" value="1"/>
</dbReference>
<dbReference type="InterPro" id="IPR041710">
    <property type="entry name" value="HPS/KGPDC"/>
</dbReference>
<evidence type="ECO:0000313" key="5">
    <source>
        <dbReference type="Proteomes" id="UP001275049"/>
    </source>
</evidence>
<dbReference type="SUPFAM" id="SSF51366">
    <property type="entry name" value="Ribulose-phoshate binding barrel"/>
    <property type="match status" value="1"/>
</dbReference>
<dbReference type="GO" id="GO:0004590">
    <property type="term" value="F:orotidine-5'-phosphate decarboxylase activity"/>
    <property type="evidence" value="ECO:0007669"/>
    <property type="project" value="UniProtKB-EC"/>
</dbReference>
<evidence type="ECO:0000256" key="1">
    <source>
        <dbReference type="ARBA" id="ARBA00023239"/>
    </source>
</evidence>
<keyword evidence="5" id="KW-1185">Reference proteome</keyword>
<evidence type="ECO:0000313" key="4">
    <source>
        <dbReference type="EMBL" id="MDY5132915.1"/>
    </source>
</evidence>